<feature type="signal peptide" evidence="4">
    <location>
        <begin position="1"/>
        <end position="20"/>
    </location>
</feature>
<evidence type="ECO:0000313" key="6">
    <source>
        <dbReference type="EMBL" id="EKW9778043.1"/>
    </source>
</evidence>
<keyword evidence="2 4" id="KW-0732">Signal</keyword>
<dbReference type="Proteomes" id="UP001171165">
    <property type="component" value="Unassembled WGS sequence"/>
</dbReference>
<keyword evidence="3" id="KW-0175">Coiled coil</keyword>
<sequence>MKKKSLLLLLAVFLSQQSTAEILPSASRYDPRNQVVNFNPLNTTVINSAIGYITTVVFDDDEKVIDAQTGYEQGWDISKADNRVYIRVLPVKQVVEEMADNGKVEQKEIALDPETDLSRWQTNLFVVTTKRNYSLELNAKTFKEPKKIAFVVNYRYPDEKRKQQNEIEQQRLAEYQRQQETAKINRELENAKTPKNWQYYQRVAKGSEMIMPDYAYDDGRFTYFGFNPNKKMPSLFSQIGEQETITNPTIEKRGNYTVLVAHQVNDRWILRLGDQVIGIENKGLGKVRLSNSDTVSDNVVKEVIQ</sequence>
<keyword evidence="5" id="KW-0614">Plasmid</keyword>
<dbReference type="AlphaFoldDB" id="A0A218N499"/>
<feature type="coiled-coil region" evidence="3">
    <location>
        <begin position="165"/>
        <end position="192"/>
    </location>
</feature>
<protein>
    <submittedName>
        <fullName evidence="5">Conjugal transfer protein</fullName>
    </submittedName>
    <submittedName>
        <fullName evidence="6">TrbG/VirB9 family P-type conjugative transfer protein</fullName>
    </submittedName>
</protein>
<name>A0A218N499_PROMI</name>
<dbReference type="InterPro" id="IPR010258">
    <property type="entry name" value="Conjugal_tfr_TrbG/VirB9/CagX"/>
</dbReference>
<evidence type="ECO:0000313" key="5">
    <source>
        <dbReference type="EMBL" id="ASF81024.1"/>
    </source>
</evidence>
<gene>
    <name evidence="5" type="ORF">PM64421b_00026</name>
    <name evidence="6" type="ORF">PW210_003930</name>
</gene>
<dbReference type="CDD" id="cd06911">
    <property type="entry name" value="VirB9_CagX_TrbG"/>
    <property type="match status" value="1"/>
</dbReference>
<dbReference type="EMBL" id="ABKSPD020000023">
    <property type="protein sequence ID" value="EKW9778043.1"/>
    <property type="molecule type" value="Genomic_DNA"/>
</dbReference>
<evidence type="ECO:0000256" key="4">
    <source>
        <dbReference type="SAM" id="SignalP"/>
    </source>
</evidence>
<organism evidence="5">
    <name type="scientific">Proteus mirabilis</name>
    <dbReference type="NCBI Taxonomy" id="584"/>
    <lineage>
        <taxon>Bacteria</taxon>
        <taxon>Pseudomonadati</taxon>
        <taxon>Pseudomonadota</taxon>
        <taxon>Gammaproteobacteria</taxon>
        <taxon>Enterobacterales</taxon>
        <taxon>Morganellaceae</taxon>
        <taxon>Proteus</taxon>
    </lineage>
</organism>
<dbReference type="Pfam" id="PF03524">
    <property type="entry name" value="CagX"/>
    <property type="match status" value="1"/>
</dbReference>
<dbReference type="Gene3D" id="2.60.40.2500">
    <property type="match status" value="1"/>
</dbReference>
<evidence type="ECO:0000256" key="2">
    <source>
        <dbReference type="ARBA" id="ARBA00022729"/>
    </source>
</evidence>
<evidence type="ECO:0000256" key="3">
    <source>
        <dbReference type="SAM" id="Coils"/>
    </source>
</evidence>
<proteinExistence type="inferred from homology"/>
<evidence type="ECO:0000256" key="1">
    <source>
        <dbReference type="ARBA" id="ARBA00006135"/>
    </source>
</evidence>
<reference evidence="6" key="2">
    <citation type="submission" date="2023-06" db="EMBL/GenBank/DDBJ databases">
        <authorList>
            <consortium name="Clinical and Environmental Microbiology Branch: Whole genome sequencing antimicrobial resistance pathogens in the healthcare setting"/>
        </authorList>
    </citation>
    <scope>NUCLEOTIDE SEQUENCE</scope>
    <source>
        <strain evidence="6">Microbial</strain>
    </source>
</reference>
<feature type="chain" id="PRO_5044063688" evidence="4">
    <location>
        <begin position="21"/>
        <end position="305"/>
    </location>
</feature>
<comment type="similarity">
    <text evidence="1">Belongs to the TrbG/VirB9 family.</text>
</comment>
<accession>A0A218N499</accession>
<dbReference type="InterPro" id="IPR038161">
    <property type="entry name" value="VirB9/CagX/TrbG_C_sf"/>
</dbReference>
<dbReference type="InterPro" id="IPR033645">
    <property type="entry name" value="VirB9/CagX/TrbG_C"/>
</dbReference>
<dbReference type="EMBL" id="MF150117">
    <property type="protein sequence ID" value="ASF81024.1"/>
    <property type="molecule type" value="Genomic_DNA"/>
</dbReference>
<geneLocation type="plasmid" evidence="5">
    <name>pPM64421b</name>
</geneLocation>
<reference evidence="5" key="1">
    <citation type="submission" date="2017-05" db="EMBL/GenBank/DDBJ databases">
        <authorList>
            <person name="Song R."/>
            <person name="Chenine A.L."/>
            <person name="Ruprecht R.M."/>
        </authorList>
    </citation>
    <scope>NUCLEOTIDE SEQUENCE</scope>
    <source>
        <strain evidence="5">A64421</strain>
        <plasmid evidence="5">pPM64421b</plasmid>
    </source>
</reference>